<gene>
    <name evidence="2" type="ORF">ACFQGB_20070</name>
</gene>
<dbReference type="RefSeq" id="WP_336352100.1">
    <property type="nucleotide sequence ID" value="NZ_JAZAQL010000005.1"/>
</dbReference>
<protein>
    <submittedName>
        <fullName evidence="2">Uncharacterized protein</fullName>
    </submittedName>
</protein>
<proteinExistence type="predicted"/>
<feature type="transmembrane region" description="Helical" evidence="1">
    <location>
        <begin position="93"/>
        <end position="120"/>
    </location>
</feature>
<name>A0ABD5VNR8_9EURY</name>
<keyword evidence="3" id="KW-1185">Reference proteome</keyword>
<dbReference type="EMBL" id="JBHSXN010000005">
    <property type="protein sequence ID" value="MFC6955164.1"/>
    <property type="molecule type" value="Genomic_DNA"/>
</dbReference>
<organism evidence="2 3">
    <name type="scientific">Halorubellus litoreus</name>
    <dbReference type="NCBI Taxonomy" id="755308"/>
    <lineage>
        <taxon>Archaea</taxon>
        <taxon>Methanobacteriati</taxon>
        <taxon>Methanobacteriota</taxon>
        <taxon>Stenosarchaea group</taxon>
        <taxon>Halobacteria</taxon>
        <taxon>Halobacteriales</taxon>
        <taxon>Halorubellaceae</taxon>
        <taxon>Halorubellus</taxon>
    </lineage>
</organism>
<sequence length="186" mass="20417">MRVENLVPGFVARRVPDRPEWVASNARDPRTAARVYGAFAFVFTALLVGIPALVMMEPIGVLWVMLVVVNAAAWAWALWWVRIPDAGAVSRRNALWTGLGIGSLSWLTVGPLLSIGYTVGTYLGEGTIPTLNIIWNGVAYGVYYTIGGYVLTLGIPTVASVALALWTLDYEDRSGRERRESNYDLE</sequence>
<feature type="transmembrane region" description="Helical" evidence="1">
    <location>
        <begin position="35"/>
        <end position="54"/>
    </location>
</feature>
<keyword evidence="1" id="KW-1133">Transmembrane helix</keyword>
<evidence type="ECO:0000256" key="1">
    <source>
        <dbReference type="SAM" id="Phobius"/>
    </source>
</evidence>
<feature type="transmembrane region" description="Helical" evidence="1">
    <location>
        <begin position="60"/>
        <end position="81"/>
    </location>
</feature>
<dbReference type="AlphaFoldDB" id="A0ABD5VNR8"/>
<evidence type="ECO:0000313" key="3">
    <source>
        <dbReference type="Proteomes" id="UP001596395"/>
    </source>
</evidence>
<evidence type="ECO:0000313" key="2">
    <source>
        <dbReference type="EMBL" id="MFC6955164.1"/>
    </source>
</evidence>
<keyword evidence="1" id="KW-0812">Transmembrane</keyword>
<comment type="caution">
    <text evidence="2">The sequence shown here is derived from an EMBL/GenBank/DDBJ whole genome shotgun (WGS) entry which is preliminary data.</text>
</comment>
<dbReference type="Proteomes" id="UP001596395">
    <property type="component" value="Unassembled WGS sequence"/>
</dbReference>
<keyword evidence="1" id="KW-0472">Membrane</keyword>
<reference evidence="2 3" key="1">
    <citation type="journal article" date="2019" name="Int. J. Syst. Evol. Microbiol.">
        <title>The Global Catalogue of Microorganisms (GCM) 10K type strain sequencing project: providing services to taxonomists for standard genome sequencing and annotation.</title>
        <authorList>
            <consortium name="The Broad Institute Genomics Platform"/>
            <consortium name="The Broad Institute Genome Sequencing Center for Infectious Disease"/>
            <person name="Wu L."/>
            <person name="Ma J."/>
        </authorList>
    </citation>
    <scope>NUCLEOTIDE SEQUENCE [LARGE SCALE GENOMIC DNA]</scope>
    <source>
        <strain evidence="2 3">GX26</strain>
    </source>
</reference>
<accession>A0ABD5VNR8</accession>
<feature type="transmembrane region" description="Helical" evidence="1">
    <location>
        <begin position="140"/>
        <end position="168"/>
    </location>
</feature>